<sequence>MKVQATQVPAPDEIADEWRRRADRPGLTRVMRASQPVELVESTTIRTLQLVTHYLRALGPVGSALEIGCGMGRITPAIAARAAAVTAIDMTPRMLELARVACAHLPGVEFRQAAVQRLPWRDKRFDVAICVWVLMHVLDDDEIARACRAIAGAARHLVLVEYEHADIPVGRYSRLRDLDEYLALLPGSRLVERQELTYGGDRSFAALIALEDRR</sequence>
<dbReference type="EMBL" id="FOFR01000008">
    <property type="protein sequence ID" value="SER13847.1"/>
    <property type="molecule type" value="Genomic_DNA"/>
</dbReference>
<reference evidence="6" key="1">
    <citation type="submission" date="2016-10" db="EMBL/GenBank/DDBJ databases">
        <authorList>
            <person name="Varghese N."/>
            <person name="Submissions S."/>
        </authorList>
    </citation>
    <scope>NUCLEOTIDE SEQUENCE [LARGE SCALE GENOMIC DNA]</scope>
    <source>
        <strain evidence="6">CGMCC 4.3525</strain>
    </source>
</reference>
<feature type="domain" description="Methyltransferase" evidence="4">
    <location>
        <begin position="65"/>
        <end position="152"/>
    </location>
</feature>
<keyword evidence="6" id="KW-1185">Reference proteome</keyword>
<dbReference type="GO" id="GO:0032259">
    <property type="term" value="P:methylation"/>
    <property type="evidence" value="ECO:0007669"/>
    <property type="project" value="UniProtKB-KW"/>
</dbReference>
<keyword evidence="3" id="KW-0949">S-adenosyl-L-methionine</keyword>
<dbReference type="Pfam" id="PF13649">
    <property type="entry name" value="Methyltransf_25"/>
    <property type="match status" value="1"/>
</dbReference>
<protein>
    <submittedName>
        <fullName evidence="5">Methyltransferase domain-containing protein</fullName>
    </submittedName>
</protein>
<gene>
    <name evidence="5" type="ORF">SAMN05216188_10856</name>
</gene>
<dbReference type="Gene3D" id="3.40.50.150">
    <property type="entry name" value="Vaccinia Virus protein VP39"/>
    <property type="match status" value="1"/>
</dbReference>
<keyword evidence="1 5" id="KW-0489">Methyltransferase</keyword>
<dbReference type="STRING" id="402600.SAMN05216188_10856"/>
<keyword evidence="2 5" id="KW-0808">Transferase</keyword>
<name>A0A1H9LRL6_9PSEU</name>
<evidence type="ECO:0000256" key="3">
    <source>
        <dbReference type="ARBA" id="ARBA00022691"/>
    </source>
</evidence>
<dbReference type="CDD" id="cd02440">
    <property type="entry name" value="AdoMet_MTases"/>
    <property type="match status" value="1"/>
</dbReference>
<dbReference type="InterPro" id="IPR041698">
    <property type="entry name" value="Methyltransf_25"/>
</dbReference>
<dbReference type="InterPro" id="IPR029063">
    <property type="entry name" value="SAM-dependent_MTases_sf"/>
</dbReference>
<dbReference type="RefSeq" id="WP_245777904.1">
    <property type="nucleotide sequence ID" value="NZ_FOFR01000008.1"/>
</dbReference>
<evidence type="ECO:0000313" key="6">
    <source>
        <dbReference type="Proteomes" id="UP000199352"/>
    </source>
</evidence>
<organism evidence="5 6">
    <name type="scientific">Lentzea xinjiangensis</name>
    <dbReference type="NCBI Taxonomy" id="402600"/>
    <lineage>
        <taxon>Bacteria</taxon>
        <taxon>Bacillati</taxon>
        <taxon>Actinomycetota</taxon>
        <taxon>Actinomycetes</taxon>
        <taxon>Pseudonocardiales</taxon>
        <taxon>Pseudonocardiaceae</taxon>
        <taxon>Lentzea</taxon>
    </lineage>
</organism>
<accession>A0A1H9LRL6</accession>
<evidence type="ECO:0000256" key="1">
    <source>
        <dbReference type="ARBA" id="ARBA00022603"/>
    </source>
</evidence>
<dbReference type="Proteomes" id="UP000199352">
    <property type="component" value="Unassembled WGS sequence"/>
</dbReference>
<evidence type="ECO:0000256" key="2">
    <source>
        <dbReference type="ARBA" id="ARBA00022679"/>
    </source>
</evidence>
<dbReference type="SUPFAM" id="SSF53335">
    <property type="entry name" value="S-adenosyl-L-methionine-dependent methyltransferases"/>
    <property type="match status" value="1"/>
</dbReference>
<dbReference type="AlphaFoldDB" id="A0A1H9LRL6"/>
<evidence type="ECO:0000259" key="4">
    <source>
        <dbReference type="Pfam" id="PF13649"/>
    </source>
</evidence>
<dbReference type="PANTHER" id="PTHR43464">
    <property type="entry name" value="METHYLTRANSFERASE"/>
    <property type="match status" value="1"/>
</dbReference>
<dbReference type="PANTHER" id="PTHR43464:SF19">
    <property type="entry name" value="UBIQUINONE BIOSYNTHESIS O-METHYLTRANSFERASE, MITOCHONDRIAL"/>
    <property type="match status" value="1"/>
</dbReference>
<dbReference type="GO" id="GO:0008168">
    <property type="term" value="F:methyltransferase activity"/>
    <property type="evidence" value="ECO:0007669"/>
    <property type="project" value="UniProtKB-KW"/>
</dbReference>
<evidence type="ECO:0000313" key="5">
    <source>
        <dbReference type="EMBL" id="SER13847.1"/>
    </source>
</evidence>
<proteinExistence type="predicted"/>